<dbReference type="OrthoDB" id="9803665at2"/>
<dbReference type="Pfam" id="PF00282">
    <property type="entry name" value="Pyridoxal_deC"/>
    <property type="match status" value="1"/>
</dbReference>
<evidence type="ECO:0000256" key="3">
    <source>
        <dbReference type="ARBA" id="ARBA00022793"/>
    </source>
</evidence>
<keyword evidence="4 6" id="KW-0663">Pyridoxal phosphate</keyword>
<keyword evidence="3" id="KW-0210">Decarboxylase</keyword>
<dbReference type="GO" id="GO:0030170">
    <property type="term" value="F:pyridoxal phosphate binding"/>
    <property type="evidence" value="ECO:0007669"/>
    <property type="project" value="InterPro"/>
</dbReference>
<dbReference type="GO" id="GO:0016831">
    <property type="term" value="F:carboxy-lyase activity"/>
    <property type="evidence" value="ECO:0007669"/>
    <property type="project" value="UniProtKB-KW"/>
</dbReference>
<dbReference type="InterPro" id="IPR010977">
    <property type="entry name" value="Aromatic_deC"/>
</dbReference>
<dbReference type="Proteomes" id="UP000199706">
    <property type="component" value="Unassembled WGS sequence"/>
</dbReference>
<gene>
    <name evidence="8" type="ORF">SAMN05216466_108216</name>
</gene>
<comment type="similarity">
    <text evidence="2 7">Belongs to the group II decarboxylase family.</text>
</comment>
<dbReference type="InterPro" id="IPR015424">
    <property type="entry name" value="PyrdxlP-dep_Trfase"/>
</dbReference>
<protein>
    <submittedName>
        <fullName evidence="8">Glutamate or tyrosine decarboxylase</fullName>
    </submittedName>
</protein>
<dbReference type="Gene3D" id="3.40.640.10">
    <property type="entry name" value="Type I PLP-dependent aspartate aminotransferase-like (Major domain)"/>
    <property type="match status" value="1"/>
</dbReference>
<evidence type="ECO:0000256" key="2">
    <source>
        <dbReference type="ARBA" id="ARBA00009533"/>
    </source>
</evidence>
<dbReference type="InterPro" id="IPR015421">
    <property type="entry name" value="PyrdxlP-dep_Trfase_major"/>
</dbReference>
<dbReference type="AlphaFoldDB" id="A0A1G8B579"/>
<keyword evidence="5 7" id="KW-0456">Lyase</keyword>
<dbReference type="GO" id="GO:0019752">
    <property type="term" value="P:carboxylic acid metabolic process"/>
    <property type="evidence" value="ECO:0007669"/>
    <property type="project" value="InterPro"/>
</dbReference>
<dbReference type="EMBL" id="FNCJ01000008">
    <property type="protein sequence ID" value="SDH27790.1"/>
    <property type="molecule type" value="Genomic_DNA"/>
</dbReference>
<evidence type="ECO:0000256" key="5">
    <source>
        <dbReference type="ARBA" id="ARBA00023239"/>
    </source>
</evidence>
<organism evidence="8 9">
    <name type="scientific">Paraburkholderia phenazinium</name>
    <dbReference type="NCBI Taxonomy" id="60549"/>
    <lineage>
        <taxon>Bacteria</taxon>
        <taxon>Pseudomonadati</taxon>
        <taxon>Pseudomonadota</taxon>
        <taxon>Betaproteobacteria</taxon>
        <taxon>Burkholderiales</taxon>
        <taxon>Burkholderiaceae</taxon>
        <taxon>Paraburkholderia</taxon>
    </lineage>
</organism>
<evidence type="ECO:0000313" key="8">
    <source>
        <dbReference type="EMBL" id="SDH27790.1"/>
    </source>
</evidence>
<evidence type="ECO:0000256" key="1">
    <source>
        <dbReference type="ARBA" id="ARBA00001933"/>
    </source>
</evidence>
<comment type="cofactor">
    <cofactor evidence="1 6 7">
        <name>pyridoxal 5'-phosphate</name>
        <dbReference type="ChEBI" id="CHEBI:597326"/>
    </cofactor>
</comment>
<dbReference type="InterPro" id="IPR002129">
    <property type="entry name" value="PyrdxlP-dep_de-COase"/>
</dbReference>
<evidence type="ECO:0000256" key="6">
    <source>
        <dbReference type="PIRSR" id="PIRSR602129-50"/>
    </source>
</evidence>
<sequence>MNETSAFRPALEHALNHSLAHLESLEHSPVAARASLHTLRERLLKPLNSEGMPAEQVIDELVADTAGGIMGSAGGRFFGWVIGGSLPAALAADWLTSAWDQNAASYACSPAEAVIEEACGDWLKDLLGLPDHASFALTSGCQMAHVTALAAARNALLAKRGWQVERDGLFGAPKIRILSSDQFHGSITRATRLLGMGTDSVTGLRTNQAGQLDAATLELALENSPDTPTIVLLQAGDLNIGAYDCFADLIPLAHRYNAWVHVDGAFGLWANVSARYKHLLSGVEHADSWSTDGHKWLNVPYDSGFAFVAHPQAHRNAMSYEASYISHNDQVREQKDWNPDWSRRGRGVATYAALRQLGRRGVAALIDGCCDAAHSLVTGISALPGAELMWEPQINQGLVRFLDPRPGATESDHDEWTDALTNAVLASGEALFSNTTWRGKRCMRVSVCNWQTNGQDVARAIAAVAQALRELDRGDRHDSPRSRPTFRV</sequence>
<evidence type="ECO:0000256" key="4">
    <source>
        <dbReference type="ARBA" id="ARBA00022898"/>
    </source>
</evidence>
<dbReference type="InterPro" id="IPR015422">
    <property type="entry name" value="PyrdxlP-dep_Trfase_small"/>
</dbReference>
<dbReference type="PANTHER" id="PTHR11999:SF70">
    <property type="entry name" value="MIP05841P"/>
    <property type="match status" value="1"/>
</dbReference>
<dbReference type="Gene3D" id="3.90.1150.10">
    <property type="entry name" value="Aspartate Aminotransferase, domain 1"/>
    <property type="match status" value="1"/>
</dbReference>
<accession>A0A1G8B579</accession>
<name>A0A1G8B579_9BURK</name>
<dbReference type="SUPFAM" id="SSF53383">
    <property type="entry name" value="PLP-dependent transferases"/>
    <property type="match status" value="1"/>
</dbReference>
<evidence type="ECO:0000256" key="7">
    <source>
        <dbReference type="RuleBase" id="RU000382"/>
    </source>
</evidence>
<dbReference type="PANTHER" id="PTHR11999">
    <property type="entry name" value="GROUP II PYRIDOXAL-5-PHOSPHATE DECARBOXYLASE"/>
    <property type="match status" value="1"/>
</dbReference>
<reference evidence="8 9" key="1">
    <citation type="submission" date="2016-10" db="EMBL/GenBank/DDBJ databases">
        <authorList>
            <person name="de Groot N.N."/>
        </authorList>
    </citation>
    <scope>NUCLEOTIDE SEQUENCE [LARGE SCALE GENOMIC DNA]</scope>
    <source>
        <strain evidence="8 9">LMG 2247</strain>
    </source>
</reference>
<proteinExistence type="inferred from homology"/>
<evidence type="ECO:0000313" key="9">
    <source>
        <dbReference type="Proteomes" id="UP000199706"/>
    </source>
</evidence>
<feature type="modified residue" description="N6-(pyridoxal phosphate)lysine" evidence="6">
    <location>
        <position position="295"/>
    </location>
</feature>